<evidence type="ECO:0000313" key="2">
    <source>
        <dbReference type="Proteomes" id="UP000005391"/>
    </source>
</evidence>
<accession>E4MTF3</accession>
<proteinExistence type="predicted"/>
<gene>
    <name evidence="1" type="ORF">HMPREF1977_1663</name>
</gene>
<dbReference type="EMBL" id="AEOH01000042">
    <property type="protein sequence ID" value="EFS97037.1"/>
    <property type="molecule type" value="Genomic_DNA"/>
</dbReference>
<dbReference type="AlphaFoldDB" id="E4MTF3"/>
<reference evidence="1 2" key="1">
    <citation type="submission" date="2010-10" db="EMBL/GenBank/DDBJ databases">
        <authorList>
            <person name="Muzny D."/>
            <person name="Qin X."/>
            <person name="Deng J."/>
            <person name="Jiang H."/>
            <person name="Liu Y."/>
            <person name="Qu J."/>
            <person name="Song X.-Z."/>
            <person name="Zhang L."/>
            <person name="Thornton R."/>
            <person name="Coyle M."/>
            <person name="Francisco L."/>
            <person name="Jackson L."/>
            <person name="Javaid M."/>
            <person name="Korchina V."/>
            <person name="Kovar C."/>
            <person name="Mata R."/>
            <person name="Mathew T."/>
            <person name="Ngo R."/>
            <person name="Nguyen L."/>
            <person name="Nguyen N."/>
            <person name="Okwuonu G."/>
            <person name="Ongeri F."/>
            <person name="Pham C."/>
            <person name="Simmons D."/>
            <person name="Wilczek-Boney K."/>
            <person name="Hale W."/>
            <person name="Jakkamsetti A."/>
            <person name="Pham P."/>
            <person name="Ruth R."/>
            <person name="San Lucas F."/>
            <person name="Warren J."/>
            <person name="Zhang J."/>
            <person name="Zhao Z."/>
            <person name="Zhou C."/>
            <person name="Zhu D."/>
            <person name="Lee S."/>
            <person name="Bess C."/>
            <person name="Blankenburg K."/>
            <person name="Forbes L."/>
            <person name="Fu Q."/>
            <person name="Gubbala S."/>
            <person name="Hirani K."/>
            <person name="Jayaseelan J.C."/>
            <person name="Lara F."/>
            <person name="Munidasa M."/>
            <person name="Palculict T."/>
            <person name="Patil S."/>
            <person name="Pu L.-L."/>
            <person name="Saada N."/>
            <person name="Tang L."/>
            <person name="Weissenberger G."/>
            <person name="Zhu Y."/>
            <person name="Hemphill L."/>
            <person name="Shang Y."/>
            <person name="Youmans B."/>
            <person name="Ayvaz T."/>
            <person name="Ross M."/>
            <person name="Santibanez J."/>
            <person name="Aqrawi P."/>
            <person name="Gross S."/>
            <person name="Joshi V."/>
            <person name="Fowler G."/>
            <person name="Nazareth L."/>
            <person name="Reid J."/>
            <person name="Worley K."/>
            <person name="Petrosino J."/>
            <person name="Highlander S."/>
            <person name="Gibbs R."/>
        </authorList>
    </citation>
    <scope>NUCLEOTIDE SEQUENCE [LARGE SCALE GENOMIC DNA]</scope>
    <source>
        <strain evidence="1 2">F0287</strain>
    </source>
</reference>
<name>E4MTF3_CAPOC</name>
<protein>
    <submittedName>
        <fullName evidence="1">Uncharacterized protein</fullName>
    </submittedName>
</protein>
<organism evidence="1 2">
    <name type="scientific">Capnocytophaga ochracea F0287</name>
    <dbReference type="NCBI Taxonomy" id="873517"/>
    <lineage>
        <taxon>Bacteria</taxon>
        <taxon>Pseudomonadati</taxon>
        <taxon>Bacteroidota</taxon>
        <taxon>Flavobacteriia</taxon>
        <taxon>Flavobacteriales</taxon>
        <taxon>Flavobacteriaceae</taxon>
        <taxon>Capnocytophaga</taxon>
    </lineage>
</organism>
<comment type="caution">
    <text evidence="1">The sequence shown here is derived from an EMBL/GenBank/DDBJ whole genome shotgun (WGS) entry which is preliminary data.</text>
</comment>
<dbReference type="Proteomes" id="UP000005391">
    <property type="component" value="Unassembled WGS sequence"/>
</dbReference>
<evidence type="ECO:0000313" key="1">
    <source>
        <dbReference type="EMBL" id="EFS97037.1"/>
    </source>
</evidence>
<sequence>MPKFETWAKFKMKKRRVETVRGFQKISENNGSELRENLVKKRCKKGGVSL</sequence>
<dbReference type="HOGENOM" id="CLU_200301_1_0_10"/>